<dbReference type="PIRSF" id="PIRSF000732">
    <property type="entry name" value="PTS_enzyme_I"/>
    <property type="match status" value="1"/>
</dbReference>
<evidence type="ECO:0000256" key="2">
    <source>
        <dbReference type="ARBA" id="ARBA00001946"/>
    </source>
</evidence>
<dbReference type="PANTHER" id="PTHR46244:SF6">
    <property type="entry name" value="PHOSPHOENOLPYRUVATE-PROTEIN PHOSPHOTRANSFERASE"/>
    <property type="match status" value="1"/>
</dbReference>
<evidence type="ECO:0000256" key="15">
    <source>
        <dbReference type="ARBA" id="ARBA00033235"/>
    </source>
</evidence>
<dbReference type="EMBL" id="CAACVI010000012">
    <property type="protein sequence ID" value="VEN73755.1"/>
    <property type="molecule type" value="Genomic_DNA"/>
</dbReference>
<evidence type="ECO:0000256" key="9">
    <source>
        <dbReference type="ARBA" id="ARBA00022597"/>
    </source>
</evidence>
<evidence type="ECO:0000313" key="23">
    <source>
        <dbReference type="EMBL" id="VEN73755.1"/>
    </source>
</evidence>
<evidence type="ECO:0000256" key="4">
    <source>
        <dbReference type="ARBA" id="ARBA00007837"/>
    </source>
</evidence>
<dbReference type="GO" id="GO:0009401">
    <property type="term" value="P:phosphoenolpyruvate-dependent sugar phosphotransferase system"/>
    <property type="evidence" value="ECO:0007669"/>
    <property type="project" value="UniProtKB-KW"/>
</dbReference>
<dbReference type="InterPro" id="IPR050499">
    <property type="entry name" value="PEP-utilizing_PTS_enzyme"/>
</dbReference>
<comment type="catalytic activity">
    <reaction evidence="1 16">
        <text>L-histidyl-[protein] + phosphoenolpyruvate = N(pros)-phospho-L-histidyl-[protein] + pyruvate</text>
        <dbReference type="Rhea" id="RHEA:23880"/>
        <dbReference type="Rhea" id="RHEA-COMP:9745"/>
        <dbReference type="Rhea" id="RHEA-COMP:9746"/>
        <dbReference type="ChEBI" id="CHEBI:15361"/>
        <dbReference type="ChEBI" id="CHEBI:29979"/>
        <dbReference type="ChEBI" id="CHEBI:58702"/>
        <dbReference type="ChEBI" id="CHEBI:64837"/>
        <dbReference type="EC" id="2.7.3.9"/>
    </reaction>
</comment>
<dbReference type="PANTHER" id="PTHR46244">
    <property type="entry name" value="PHOSPHOENOLPYRUVATE-PROTEIN PHOSPHOTRANSFERASE"/>
    <property type="match status" value="1"/>
</dbReference>
<dbReference type="InterPro" id="IPR008731">
    <property type="entry name" value="PTS_EIN"/>
</dbReference>
<feature type="binding site" evidence="18">
    <location>
        <position position="305"/>
    </location>
    <ligand>
        <name>phosphoenolpyruvate</name>
        <dbReference type="ChEBI" id="CHEBI:58702"/>
    </ligand>
</feature>
<dbReference type="InterPro" id="IPR024692">
    <property type="entry name" value="PTS_EI"/>
</dbReference>
<feature type="binding site" evidence="19">
    <location>
        <position position="464"/>
    </location>
    <ligand>
        <name>Mg(2+)</name>
        <dbReference type="ChEBI" id="CHEBI:18420"/>
    </ligand>
</feature>
<feature type="active site" description="Tele-phosphohistidine intermediate" evidence="17">
    <location>
        <position position="198"/>
    </location>
</feature>
<dbReference type="GO" id="GO:0016301">
    <property type="term" value="F:kinase activity"/>
    <property type="evidence" value="ECO:0007669"/>
    <property type="project" value="UniProtKB-KW"/>
</dbReference>
<dbReference type="SUPFAM" id="SSF51621">
    <property type="entry name" value="Phosphoenolpyruvate/pyruvate domain"/>
    <property type="match status" value="1"/>
</dbReference>
<keyword evidence="7 16" id="KW-0813">Transport</keyword>
<evidence type="ECO:0000256" key="19">
    <source>
        <dbReference type="PIRSR" id="PIRSR000732-3"/>
    </source>
</evidence>
<dbReference type="Gene3D" id="1.10.274.10">
    <property type="entry name" value="PtsI, HPr-binding domain"/>
    <property type="match status" value="1"/>
</dbReference>
<keyword evidence="13 16" id="KW-0418">Kinase</keyword>
<evidence type="ECO:0000256" key="8">
    <source>
        <dbReference type="ARBA" id="ARBA00022490"/>
    </source>
</evidence>
<keyword evidence="14 16" id="KW-0460">Magnesium</keyword>
<dbReference type="InterPro" id="IPR018274">
    <property type="entry name" value="PEP_util_AS"/>
</dbReference>
<dbReference type="InterPro" id="IPR036618">
    <property type="entry name" value="PtsI_HPr-bd_sf"/>
</dbReference>
<keyword evidence="23" id="KW-0670">Pyruvate</keyword>
<evidence type="ECO:0000259" key="21">
    <source>
        <dbReference type="Pfam" id="PF02896"/>
    </source>
</evidence>
<keyword evidence="12 16" id="KW-0479">Metal-binding</keyword>
<evidence type="ECO:0000256" key="10">
    <source>
        <dbReference type="ARBA" id="ARBA00022679"/>
    </source>
</evidence>
<feature type="binding site" evidence="19">
    <location>
        <position position="440"/>
    </location>
    <ligand>
        <name>Mg(2+)</name>
        <dbReference type="ChEBI" id="CHEBI:18420"/>
    </ligand>
</feature>
<dbReference type="PROSITE" id="PS00742">
    <property type="entry name" value="PEP_ENZYMES_2"/>
    <property type="match status" value="1"/>
</dbReference>
<dbReference type="Gene3D" id="3.50.30.10">
    <property type="entry name" value="Phosphohistidine domain"/>
    <property type="match status" value="1"/>
</dbReference>
<sequence length="588" mass="65615">MSEKNDREIILKGIGASPGICIGQAYLIDREGVDLIPKYSIGDAHVHREENRFKAAVKKAAGELRAIIEDMPEEFRRHSGILEAHMELLRDKTLYGKTLETIKSERLNAEWALKKVATGIKDIFQDMSDAYFKQRGEDISHVSDRIMRNLTGARRVEINKINKRVILVAGELSPAETSQIQLEKIKGVITDAGGLTSHASIMTRSLEIPFVPGLENATRLIKNDDIIIVDGNAGVAIVHPEEKTLIEYEERGSRYEKLKTDITRKSALPADSVDGVRIKIMGNIELPEEVFSVKSYGGDGIGLYRTEFQYMNRADFPNEDELFDKYQDVVSVMAPHPVVIRTLDVNGDKTVAAAPERAEKNPALGLRAIRYCLKNADIFKTQLRAILRASAFGRVRVLFPMISTLEEVVRAKNLLSEAARSLEKDGLKFDRDIETGVMIEVPSAVVMADLLAGEVDFFSVGTNDLIQYTFAIDRDNKDVAYLYNPLHPAIIRMLKDLSDAARAGGIDIFMCGEMAADPFNFPILLGLGLDELSMNPQSIPAAKETARGIDTRRAREFVKKALEKKSAAEIHELIQNEYGPMMEQRLNR</sequence>
<evidence type="ECO:0000256" key="17">
    <source>
        <dbReference type="PIRSR" id="PIRSR000732-1"/>
    </source>
</evidence>
<evidence type="ECO:0000256" key="1">
    <source>
        <dbReference type="ARBA" id="ARBA00000683"/>
    </source>
</evidence>
<keyword evidence="11 16" id="KW-0598">Phosphotransferase system</keyword>
<evidence type="ECO:0000256" key="14">
    <source>
        <dbReference type="ARBA" id="ARBA00022842"/>
    </source>
</evidence>
<comment type="similarity">
    <text evidence="4 16">Belongs to the PEP-utilizing enzyme family.</text>
</comment>
<evidence type="ECO:0000256" key="18">
    <source>
        <dbReference type="PIRSR" id="PIRSR000732-2"/>
    </source>
</evidence>
<dbReference type="Pfam" id="PF00391">
    <property type="entry name" value="PEP-utilizers"/>
    <property type="match status" value="1"/>
</dbReference>
<reference evidence="23" key="1">
    <citation type="submission" date="2019-01" db="EMBL/GenBank/DDBJ databases">
        <authorList>
            <consortium name="Genoscope - CEA"/>
            <person name="William W."/>
        </authorList>
    </citation>
    <scope>NUCLEOTIDE SEQUENCE</scope>
    <source>
        <strain evidence="23">CR-1</strain>
    </source>
</reference>
<dbReference type="InterPro" id="IPR023151">
    <property type="entry name" value="PEP_util_CS"/>
</dbReference>
<evidence type="ECO:0000256" key="5">
    <source>
        <dbReference type="ARBA" id="ARBA00012232"/>
    </source>
</evidence>
<name>A0A484HGE4_9BACT</name>
<evidence type="ECO:0000256" key="11">
    <source>
        <dbReference type="ARBA" id="ARBA00022683"/>
    </source>
</evidence>
<evidence type="ECO:0000256" key="12">
    <source>
        <dbReference type="ARBA" id="ARBA00022723"/>
    </source>
</evidence>
<dbReference type="InterPro" id="IPR040442">
    <property type="entry name" value="Pyrv_kinase-like_dom_sf"/>
</dbReference>
<evidence type="ECO:0000256" key="3">
    <source>
        <dbReference type="ARBA" id="ARBA00004496"/>
    </source>
</evidence>
<feature type="active site" description="Proton donor" evidence="17">
    <location>
        <position position="511"/>
    </location>
</feature>
<comment type="subcellular location">
    <subcellularLocation>
        <location evidence="3 16">Cytoplasm</location>
    </subcellularLocation>
</comment>
<feature type="binding site" evidence="18">
    <location>
        <position position="341"/>
    </location>
    <ligand>
        <name>phosphoenolpyruvate</name>
        <dbReference type="ChEBI" id="CHEBI:58702"/>
    </ligand>
</feature>
<evidence type="ECO:0000256" key="7">
    <source>
        <dbReference type="ARBA" id="ARBA00022448"/>
    </source>
</evidence>
<keyword evidence="8 16" id="KW-0963">Cytoplasm</keyword>
<feature type="domain" description="PEP-utilising enzyme C-terminal" evidence="21">
    <location>
        <begin position="264"/>
        <end position="550"/>
    </location>
</feature>
<dbReference type="Gene3D" id="3.20.20.60">
    <property type="entry name" value="Phosphoenolpyruvate-binding domains"/>
    <property type="match status" value="1"/>
</dbReference>
<dbReference type="EC" id="2.7.3.9" evidence="5 16"/>
<evidence type="ECO:0000256" key="16">
    <source>
        <dbReference type="PIRNR" id="PIRNR000732"/>
    </source>
</evidence>
<comment type="cofactor">
    <cofactor evidence="2 16 19">
        <name>Mg(2+)</name>
        <dbReference type="ChEBI" id="CHEBI:18420"/>
    </cofactor>
</comment>
<dbReference type="SUPFAM" id="SSF47831">
    <property type="entry name" value="Enzyme I of the PEP:sugar phosphotransferase system HPr-binding (sub)domain"/>
    <property type="match status" value="1"/>
</dbReference>
<evidence type="ECO:0000256" key="13">
    <source>
        <dbReference type="ARBA" id="ARBA00022777"/>
    </source>
</evidence>
<dbReference type="GO" id="GO:0008965">
    <property type="term" value="F:phosphoenolpyruvate-protein phosphotransferase activity"/>
    <property type="evidence" value="ECO:0007669"/>
    <property type="project" value="UniProtKB-EC"/>
</dbReference>
<dbReference type="Pfam" id="PF02896">
    <property type="entry name" value="PEP-utilizers_C"/>
    <property type="match status" value="1"/>
</dbReference>
<dbReference type="PRINTS" id="PR01736">
    <property type="entry name" value="PHPHTRNFRASE"/>
</dbReference>
<accession>A0A484HGE4</accession>
<organism evidence="23">
    <name type="scientific">uncultured Desulfobacteraceae bacterium</name>
    <dbReference type="NCBI Taxonomy" id="218296"/>
    <lineage>
        <taxon>Bacteria</taxon>
        <taxon>Pseudomonadati</taxon>
        <taxon>Thermodesulfobacteriota</taxon>
        <taxon>Desulfobacteria</taxon>
        <taxon>Desulfobacterales</taxon>
        <taxon>Desulfobacteraceae</taxon>
        <taxon>environmental samples</taxon>
    </lineage>
</organism>
<dbReference type="SUPFAM" id="SSF52009">
    <property type="entry name" value="Phosphohistidine domain"/>
    <property type="match status" value="1"/>
</dbReference>
<evidence type="ECO:0000259" key="22">
    <source>
        <dbReference type="Pfam" id="PF05524"/>
    </source>
</evidence>
<feature type="binding site" evidence="18">
    <location>
        <position position="474"/>
    </location>
    <ligand>
        <name>phosphoenolpyruvate</name>
        <dbReference type="ChEBI" id="CHEBI:58702"/>
    </ligand>
</feature>
<evidence type="ECO:0000256" key="6">
    <source>
        <dbReference type="ARBA" id="ARBA00016544"/>
    </source>
</evidence>
<dbReference type="PROSITE" id="PS00370">
    <property type="entry name" value="PEP_ENZYMES_PHOS_SITE"/>
    <property type="match status" value="1"/>
</dbReference>
<dbReference type="InterPro" id="IPR036637">
    <property type="entry name" value="Phosphohistidine_dom_sf"/>
</dbReference>
<feature type="domain" description="PEP-utilising enzyme mobile" evidence="20">
    <location>
        <begin position="162"/>
        <end position="234"/>
    </location>
</feature>
<proteinExistence type="inferred from homology"/>
<feature type="domain" description="Phosphotransferase system enzyme I N-terminal" evidence="22">
    <location>
        <begin position="12"/>
        <end position="135"/>
    </location>
</feature>
<feature type="binding site" evidence="18">
    <location>
        <begin position="463"/>
        <end position="464"/>
    </location>
    <ligand>
        <name>phosphoenolpyruvate</name>
        <dbReference type="ChEBI" id="CHEBI:58702"/>
    </ligand>
</feature>
<keyword evidence="9 16" id="KW-0762">Sugar transport</keyword>
<protein>
    <recommendedName>
        <fullName evidence="6 16">Phosphoenolpyruvate-protein phosphotransferase</fullName>
        <ecNumber evidence="5 16">2.7.3.9</ecNumber>
    </recommendedName>
    <alternativeName>
        <fullName evidence="15 16">Phosphotransferase system, enzyme I</fullName>
    </alternativeName>
</protein>
<dbReference type="GO" id="GO:0005737">
    <property type="term" value="C:cytoplasm"/>
    <property type="evidence" value="ECO:0007669"/>
    <property type="project" value="UniProtKB-SubCell"/>
</dbReference>
<keyword evidence="10 16" id="KW-0808">Transferase</keyword>
<dbReference type="AlphaFoldDB" id="A0A484HGE4"/>
<dbReference type="InterPro" id="IPR008279">
    <property type="entry name" value="PEP-util_enz_mobile_dom"/>
</dbReference>
<dbReference type="GO" id="GO:0046872">
    <property type="term" value="F:metal ion binding"/>
    <property type="evidence" value="ECO:0007669"/>
    <property type="project" value="UniProtKB-KW"/>
</dbReference>
<gene>
    <name evidence="23" type="primary">ptsI</name>
    <name evidence="23" type="ORF">EPICR_20224</name>
</gene>
<dbReference type="InterPro" id="IPR015813">
    <property type="entry name" value="Pyrv/PenolPyrv_kinase-like_dom"/>
</dbReference>
<evidence type="ECO:0000259" key="20">
    <source>
        <dbReference type="Pfam" id="PF00391"/>
    </source>
</evidence>
<dbReference type="Pfam" id="PF05524">
    <property type="entry name" value="PEP-utilisers_N"/>
    <property type="match status" value="1"/>
</dbReference>
<comment type="function">
    <text evidence="16">General (non sugar-specific) component of the phosphoenolpyruvate-dependent sugar phosphotransferase system (sugar PTS). This major carbohydrate active-transport system catalyzes the phosphorylation of incoming sugar substrates concomitantly with their translocation across the cell membrane. Enzyme I transfers the phosphoryl group from phosphoenolpyruvate (PEP) to the phosphoryl carrier protein (HPr).</text>
</comment>
<dbReference type="NCBIfam" id="TIGR01417">
    <property type="entry name" value="PTS_I_fam"/>
    <property type="match status" value="1"/>
</dbReference>
<dbReference type="InterPro" id="IPR006318">
    <property type="entry name" value="PTS_EI-like"/>
</dbReference>
<dbReference type="InterPro" id="IPR000121">
    <property type="entry name" value="PEP_util_C"/>
</dbReference>